<keyword evidence="6" id="KW-0472">Membrane</keyword>
<dbReference type="PROSITE" id="PS51779">
    <property type="entry name" value="POTRA"/>
    <property type="match status" value="1"/>
</dbReference>
<dbReference type="InterPro" id="IPR000184">
    <property type="entry name" value="Bac_surfAg_D15"/>
</dbReference>
<feature type="signal peptide" evidence="9">
    <location>
        <begin position="1"/>
        <end position="21"/>
    </location>
</feature>
<name>A0ABT1L4J7_9GAMM</name>
<dbReference type="RefSeq" id="WP_258569200.1">
    <property type="nucleotide sequence ID" value="NZ_JAKUDN010000002.1"/>
</dbReference>
<keyword evidence="4 9" id="KW-0732">Signal</keyword>
<evidence type="ECO:0000256" key="3">
    <source>
        <dbReference type="ARBA" id="ARBA00022692"/>
    </source>
</evidence>
<dbReference type="Pfam" id="PF07244">
    <property type="entry name" value="POTRA"/>
    <property type="match status" value="3"/>
</dbReference>
<keyword evidence="3" id="KW-0812">Transmembrane</keyword>
<protein>
    <recommendedName>
        <fullName evidence="8">Outer membrane protein assembly factor BamA</fullName>
    </recommendedName>
</protein>
<evidence type="ECO:0000256" key="4">
    <source>
        <dbReference type="ARBA" id="ARBA00022729"/>
    </source>
</evidence>
<keyword evidence="12" id="KW-1185">Reference proteome</keyword>
<evidence type="ECO:0000256" key="8">
    <source>
        <dbReference type="NCBIfam" id="TIGR03303"/>
    </source>
</evidence>
<evidence type="ECO:0000256" key="1">
    <source>
        <dbReference type="ARBA" id="ARBA00004370"/>
    </source>
</evidence>
<evidence type="ECO:0000313" key="11">
    <source>
        <dbReference type="EMBL" id="MCP8352090.1"/>
    </source>
</evidence>
<keyword evidence="2" id="KW-1134">Transmembrane beta strand</keyword>
<accession>A0ABT1L4J7</accession>
<dbReference type="Proteomes" id="UP001320768">
    <property type="component" value="Unassembled WGS sequence"/>
</dbReference>
<feature type="chain" id="PRO_5045680983" description="Outer membrane protein assembly factor BamA" evidence="9">
    <location>
        <begin position="22"/>
        <end position="780"/>
    </location>
</feature>
<dbReference type="Pfam" id="PF01103">
    <property type="entry name" value="Omp85"/>
    <property type="match status" value="1"/>
</dbReference>
<dbReference type="Gene3D" id="3.10.20.310">
    <property type="entry name" value="membrane protein fhac"/>
    <property type="match status" value="3"/>
</dbReference>
<dbReference type="PANTHER" id="PTHR12815:SF23">
    <property type="entry name" value="OUTER MEMBRANE PROTEIN ASSEMBLY FACTOR BAMA"/>
    <property type="match status" value="1"/>
</dbReference>
<dbReference type="InterPro" id="IPR010827">
    <property type="entry name" value="BamA/TamA_POTRA"/>
</dbReference>
<comment type="subcellular location">
    <subcellularLocation>
        <location evidence="1">Membrane</location>
    </subcellularLocation>
</comment>
<dbReference type="InterPro" id="IPR034746">
    <property type="entry name" value="POTRA"/>
</dbReference>
<gene>
    <name evidence="11" type="primary">bamA</name>
    <name evidence="11" type="ORF">MKS91_02165</name>
</gene>
<dbReference type="EMBL" id="JAKUDN010000002">
    <property type="protein sequence ID" value="MCP8352090.1"/>
    <property type="molecule type" value="Genomic_DNA"/>
</dbReference>
<comment type="caution">
    <text evidence="11">The sequence shown here is derived from an EMBL/GenBank/DDBJ whole genome shotgun (WGS) entry which is preliminary data.</text>
</comment>
<dbReference type="Gene3D" id="2.40.160.50">
    <property type="entry name" value="membrane protein fhac: a member of the omp85/tpsb transporter family"/>
    <property type="match status" value="1"/>
</dbReference>
<feature type="domain" description="POTRA" evidence="10">
    <location>
        <begin position="22"/>
        <end position="89"/>
    </location>
</feature>
<organism evidence="11 12">
    <name type="scientific">Candidatus Synchoanobacter obligatus</name>
    <dbReference type="NCBI Taxonomy" id="2919597"/>
    <lineage>
        <taxon>Bacteria</taxon>
        <taxon>Pseudomonadati</taxon>
        <taxon>Pseudomonadota</taxon>
        <taxon>Gammaproteobacteria</taxon>
        <taxon>Candidatus Comchoanobacterales</taxon>
        <taxon>Candidatus Comchoanobacteraceae</taxon>
        <taxon>Candidatus Synchoanobacter</taxon>
    </lineage>
</organism>
<dbReference type="PANTHER" id="PTHR12815">
    <property type="entry name" value="SORTING AND ASSEMBLY MACHINERY SAMM50 PROTEIN FAMILY MEMBER"/>
    <property type="match status" value="1"/>
</dbReference>
<dbReference type="InterPro" id="IPR039910">
    <property type="entry name" value="D15-like"/>
</dbReference>
<keyword evidence="5" id="KW-0677">Repeat</keyword>
<proteinExistence type="predicted"/>
<dbReference type="InterPro" id="IPR023707">
    <property type="entry name" value="OM_assembly_BamA"/>
</dbReference>
<evidence type="ECO:0000256" key="6">
    <source>
        <dbReference type="ARBA" id="ARBA00023136"/>
    </source>
</evidence>
<evidence type="ECO:0000259" key="10">
    <source>
        <dbReference type="PROSITE" id="PS51779"/>
    </source>
</evidence>
<reference evidence="11 12" key="1">
    <citation type="journal article" date="2022" name="Nat. Microbiol.">
        <title>The microbiome of a bacterivorous marine choanoflagellate contains a resource-demanding obligate bacterial associate.</title>
        <authorList>
            <person name="Needham D.M."/>
            <person name="Poirier C."/>
            <person name="Bachy C."/>
            <person name="George E.E."/>
            <person name="Wilken S."/>
            <person name="Yung C.C.M."/>
            <person name="Limardo A.J."/>
            <person name="Morando M."/>
            <person name="Sudek L."/>
            <person name="Malmstrom R.R."/>
            <person name="Keeling P.J."/>
            <person name="Santoro A.E."/>
            <person name="Worden A.Z."/>
        </authorList>
    </citation>
    <scope>NUCLEOTIDE SEQUENCE [LARGE SCALE GENOMIC DNA]</scope>
    <source>
        <strain evidence="11 12">Comchoano-2</strain>
    </source>
</reference>
<evidence type="ECO:0000256" key="7">
    <source>
        <dbReference type="ARBA" id="ARBA00023237"/>
    </source>
</evidence>
<evidence type="ECO:0000256" key="2">
    <source>
        <dbReference type="ARBA" id="ARBA00022452"/>
    </source>
</evidence>
<sequence length="780" mass="86934">MNFKTFFPLFVSLLAYSIAHAEVIDRINIEGVSVLPQEAVDHYISVSVGQDVDSQDIKNQIQQLYSSGYFSQVEIKLQDHVLTIILTEDAVVGDVSVEAEFVSAESVEKELASIGVLKGELINERALEEWRIAKQTGLRGSGFEHAVIKIDREVLSEGVVSLKIHLDEGDAIKLKAVEFSGDFNLANRDLQRIIRSGTTGLLSFIMYDDLYNPYMIEQDRLRLVDFYKAKGYRAPKVTFRVVDVTPTQRIWRSTYKKVIFDIVPGPKFTISEVDFVNDQAPWPEVLKARILEKLIGASYTVNIHQALRHEVIDFFSDDKHAGFYKVLVDDVIVGADTSKLTVTLDKSVAKTRMIFFRGNRSTEDEPLRRVLKVGEAQVFDKSMLRQSEQSLKNLPYIKDVAISTVEVEEGVYDVFVNIEELPSTFGGELGAEFVGGISAKASLSETNLLGYGHSLSAKASVGSKKRDLAFEYLIPNITLSGHSLGFSATYSKMDKENKETLTYHSDAFGLGAAYTMPISRHLRANTILGYKMNKYYEVDKASSLVRKFFENRDSDDVTQVKTGFGVTYRDIDSAYLPTKGIVADAHVGVALPFGDAVTYYDVEGSVTGYYPLGEMFEQPFVLRGRLMAKYVNDYKNEGADVPFFARYFAGGLGSVRGYGQLGPKYIDTTYEIDEETKKQTKNIYSKVERSKGGDKLFVANLEVQTPSPFPDLVRTYVYVDVGNVFEEGQSISLSELRGSAGVSGTIALPMGDFTVSLGIPFNKESSEEFKSFSLSPGRMF</sequence>
<evidence type="ECO:0000313" key="12">
    <source>
        <dbReference type="Proteomes" id="UP001320768"/>
    </source>
</evidence>
<evidence type="ECO:0000256" key="5">
    <source>
        <dbReference type="ARBA" id="ARBA00022737"/>
    </source>
</evidence>
<keyword evidence="7" id="KW-0998">Cell outer membrane</keyword>
<dbReference type="NCBIfam" id="TIGR03303">
    <property type="entry name" value="OM_YaeT"/>
    <property type="match status" value="1"/>
</dbReference>
<evidence type="ECO:0000256" key="9">
    <source>
        <dbReference type="SAM" id="SignalP"/>
    </source>
</evidence>